<dbReference type="AlphaFoldDB" id="A0ABD0ZVH7"/>
<keyword evidence="2" id="KW-1185">Reference proteome</keyword>
<evidence type="ECO:0000313" key="2">
    <source>
        <dbReference type="Proteomes" id="UP001558713"/>
    </source>
</evidence>
<proteinExistence type="predicted"/>
<evidence type="ECO:0000313" key="1">
    <source>
        <dbReference type="EMBL" id="KAL1198596.1"/>
    </source>
</evidence>
<name>A0ABD0ZVH7_CARAN</name>
<protein>
    <submittedName>
        <fullName evidence="1">F-box protein</fullName>
    </submittedName>
</protein>
<sequence length="136" mass="15076">MWSSIIRNQRLVNSYYAMSSTMRSRFIINFSCGALGKIDERCMFVFSSSYESEISSALATNLDMTIPSVLGLCGSGAYCASVHGLVGFTFTVCNPCTNKFSLSYHVCRRTHILGLRSCWRSIQSIDVHGLLSLSAY</sequence>
<gene>
    <name evidence="1" type="ORF">V5N11_011247</name>
</gene>
<accession>A0ABD0ZVH7</accession>
<dbReference type="EMBL" id="JBANAX010000662">
    <property type="protein sequence ID" value="KAL1198596.1"/>
    <property type="molecule type" value="Genomic_DNA"/>
</dbReference>
<dbReference type="Proteomes" id="UP001558713">
    <property type="component" value="Unassembled WGS sequence"/>
</dbReference>
<organism evidence="1 2">
    <name type="scientific">Cardamine amara subsp. amara</name>
    <dbReference type="NCBI Taxonomy" id="228776"/>
    <lineage>
        <taxon>Eukaryota</taxon>
        <taxon>Viridiplantae</taxon>
        <taxon>Streptophyta</taxon>
        <taxon>Embryophyta</taxon>
        <taxon>Tracheophyta</taxon>
        <taxon>Spermatophyta</taxon>
        <taxon>Magnoliopsida</taxon>
        <taxon>eudicotyledons</taxon>
        <taxon>Gunneridae</taxon>
        <taxon>Pentapetalae</taxon>
        <taxon>rosids</taxon>
        <taxon>malvids</taxon>
        <taxon>Brassicales</taxon>
        <taxon>Brassicaceae</taxon>
        <taxon>Cardamineae</taxon>
        <taxon>Cardamine</taxon>
    </lineage>
</organism>
<comment type="caution">
    <text evidence="1">The sequence shown here is derived from an EMBL/GenBank/DDBJ whole genome shotgun (WGS) entry which is preliminary data.</text>
</comment>
<reference evidence="1 2" key="1">
    <citation type="submission" date="2024-04" db="EMBL/GenBank/DDBJ databases">
        <title>Genome assembly C_amara_ONT_v2.</title>
        <authorList>
            <person name="Yant L."/>
            <person name="Moore C."/>
            <person name="Slenker M."/>
        </authorList>
    </citation>
    <scope>NUCLEOTIDE SEQUENCE [LARGE SCALE GENOMIC DNA]</scope>
    <source>
        <tissue evidence="1">Leaf</tissue>
    </source>
</reference>